<gene>
    <name evidence="12" type="ORF">Bcop_0816</name>
</gene>
<dbReference type="Gene3D" id="3.30.1490.190">
    <property type="match status" value="1"/>
</dbReference>
<dbReference type="PANTHER" id="PTHR33202:SF8">
    <property type="entry name" value="PEROXIDE-RESPONSIVE REPRESSOR PERR"/>
    <property type="match status" value="1"/>
</dbReference>
<feature type="binding site" evidence="11">
    <location>
        <position position="131"/>
    </location>
    <ligand>
        <name>Zn(2+)</name>
        <dbReference type="ChEBI" id="CHEBI:29105"/>
    </ligand>
</feature>
<dbReference type="EMBL" id="CM001167">
    <property type="protein sequence ID" value="EGJ71030.1"/>
    <property type="molecule type" value="Genomic_DNA"/>
</dbReference>
<organism evidence="12 13">
    <name type="scientific">Bacteroides coprosuis DSM 18011</name>
    <dbReference type="NCBI Taxonomy" id="679937"/>
    <lineage>
        <taxon>Bacteria</taxon>
        <taxon>Pseudomonadati</taxon>
        <taxon>Bacteroidota</taxon>
        <taxon>Bacteroidia</taxon>
        <taxon>Bacteroidales</taxon>
        <taxon>Bacteroidaceae</taxon>
        <taxon>Bacteroides</taxon>
    </lineage>
</organism>
<evidence type="ECO:0000256" key="5">
    <source>
        <dbReference type="ARBA" id="ARBA00022491"/>
    </source>
</evidence>
<accession>F3ZTE0</accession>
<dbReference type="HOGENOM" id="CLU_096072_4_2_10"/>
<keyword evidence="5" id="KW-0678">Repressor</keyword>
<dbReference type="GO" id="GO:0000976">
    <property type="term" value="F:transcription cis-regulatory region binding"/>
    <property type="evidence" value="ECO:0007669"/>
    <property type="project" value="TreeGrafter"/>
</dbReference>
<keyword evidence="7 11" id="KW-0862">Zinc</keyword>
<dbReference type="FunFam" id="1.10.10.10:FF:000007">
    <property type="entry name" value="Ferric uptake regulation protein"/>
    <property type="match status" value="1"/>
</dbReference>
<keyword evidence="9" id="KW-0238">DNA-binding</keyword>
<dbReference type="eggNOG" id="COG0735">
    <property type="taxonomic scope" value="Bacteria"/>
</dbReference>
<dbReference type="InterPro" id="IPR043135">
    <property type="entry name" value="Fur_C"/>
</dbReference>
<keyword evidence="10" id="KW-0804">Transcription</keyword>
<evidence type="ECO:0000256" key="4">
    <source>
        <dbReference type="ARBA" id="ARBA00022490"/>
    </source>
</evidence>
<sequence>MEALERLEKHEIKPSMQRISIMKYLIENRTHPSVDEIFTALSPAMPTLSKTTVYNTLKLFEEHNAVKMLTIDEKNSCFDIDTSPHAHFFCKECKKIEDLSDVLPNLKDNSFINGNMITETHFYYKGICKSCLKSHHVTKK</sequence>
<dbReference type="Pfam" id="PF01475">
    <property type="entry name" value="FUR"/>
    <property type="match status" value="1"/>
</dbReference>
<dbReference type="InterPro" id="IPR036390">
    <property type="entry name" value="WH_DNA-bd_sf"/>
</dbReference>
<dbReference type="InterPro" id="IPR002481">
    <property type="entry name" value="FUR"/>
</dbReference>
<proteinExistence type="inferred from homology"/>
<evidence type="ECO:0000256" key="10">
    <source>
        <dbReference type="ARBA" id="ARBA00023163"/>
    </source>
</evidence>
<evidence type="ECO:0000313" key="13">
    <source>
        <dbReference type="Proteomes" id="UP000018439"/>
    </source>
</evidence>
<keyword evidence="13" id="KW-1185">Reference proteome</keyword>
<evidence type="ECO:0000256" key="9">
    <source>
        <dbReference type="ARBA" id="ARBA00023125"/>
    </source>
</evidence>
<dbReference type="OrthoDB" id="594893at2"/>
<evidence type="ECO:0000256" key="11">
    <source>
        <dbReference type="PIRSR" id="PIRSR602481-1"/>
    </source>
</evidence>
<dbReference type="PANTHER" id="PTHR33202">
    <property type="entry name" value="ZINC UPTAKE REGULATION PROTEIN"/>
    <property type="match status" value="1"/>
</dbReference>
<dbReference type="Gene3D" id="1.10.10.10">
    <property type="entry name" value="Winged helix-like DNA-binding domain superfamily/Winged helix DNA-binding domain"/>
    <property type="match status" value="1"/>
</dbReference>
<evidence type="ECO:0000313" key="12">
    <source>
        <dbReference type="EMBL" id="EGJ71030.1"/>
    </source>
</evidence>
<comment type="cofactor">
    <cofactor evidence="11">
        <name>Zn(2+)</name>
        <dbReference type="ChEBI" id="CHEBI:29105"/>
    </cofactor>
    <text evidence="11">Binds 1 zinc ion per subunit.</text>
</comment>
<evidence type="ECO:0000256" key="8">
    <source>
        <dbReference type="ARBA" id="ARBA00023015"/>
    </source>
</evidence>
<dbReference type="GO" id="GO:0003700">
    <property type="term" value="F:DNA-binding transcription factor activity"/>
    <property type="evidence" value="ECO:0007669"/>
    <property type="project" value="InterPro"/>
</dbReference>
<dbReference type="SUPFAM" id="SSF46785">
    <property type="entry name" value="Winged helix' DNA-binding domain"/>
    <property type="match status" value="1"/>
</dbReference>
<dbReference type="Proteomes" id="UP000018439">
    <property type="component" value="Chromosome"/>
</dbReference>
<dbReference type="GO" id="GO:0005737">
    <property type="term" value="C:cytoplasm"/>
    <property type="evidence" value="ECO:0007669"/>
    <property type="project" value="UniProtKB-SubCell"/>
</dbReference>
<keyword evidence="8" id="KW-0805">Transcription regulation</keyword>
<keyword evidence="6 11" id="KW-0479">Metal-binding</keyword>
<keyword evidence="4" id="KW-0963">Cytoplasm</keyword>
<evidence type="ECO:0000256" key="6">
    <source>
        <dbReference type="ARBA" id="ARBA00022723"/>
    </source>
</evidence>
<comment type="subcellular location">
    <subcellularLocation>
        <location evidence="1">Cytoplasm</location>
    </subcellularLocation>
</comment>
<feature type="binding site" evidence="11">
    <location>
        <position position="128"/>
    </location>
    <ligand>
        <name>Zn(2+)</name>
        <dbReference type="ChEBI" id="CHEBI:29105"/>
    </ligand>
</feature>
<dbReference type="InterPro" id="IPR036388">
    <property type="entry name" value="WH-like_DNA-bd_sf"/>
</dbReference>
<evidence type="ECO:0000256" key="2">
    <source>
        <dbReference type="ARBA" id="ARBA00007957"/>
    </source>
</evidence>
<evidence type="ECO:0000256" key="1">
    <source>
        <dbReference type="ARBA" id="ARBA00004496"/>
    </source>
</evidence>
<dbReference type="GO" id="GO:0045892">
    <property type="term" value="P:negative regulation of DNA-templated transcription"/>
    <property type="evidence" value="ECO:0007669"/>
    <property type="project" value="TreeGrafter"/>
</dbReference>
<evidence type="ECO:0000256" key="3">
    <source>
        <dbReference type="ARBA" id="ARBA00020910"/>
    </source>
</evidence>
<dbReference type="CDD" id="cd07153">
    <property type="entry name" value="Fur_like"/>
    <property type="match status" value="1"/>
</dbReference>
<feature type="binding site" evidence="11">
    <location>
        <position position="93"/>
    </location>
    <ligand>
        <name>Zn(2+)</name>
        <dbReference type="ChEBI" id="CHEBI:29105"/>
    </ligand>
</feature>
<reference evidence="12 13" key="1">
    <citation type="journal article" date="2011" name="Stand. Genomic Sci.">
        <title>Non-contiguous finished genome sequence of Bacteroides coprosuis type strain (PC139).</title>
        <authorList>
            <person name="Land M."/>
            <person name="Held B."/>
            <person name="Gronow S."/>
            <person name="Abt B."/>
            <person name="Lucas S."/>
            <person name="Del Rio T.G."/>
            <person name="Nolan M."/>
            <person name="Tice H."/>
            <person name="Cheng J.F."/>
            <person name="Pitluck S."/>
            <person name="Liolios K."/>
            <person name="Pagani I."/>
            <person name="Ivanova N."/>
            <person name="Mavromatis K."/>
            <person name="Mikhailova N."/>
            <person name="Pati A."/>
            <person name="Tapia R."/>
            <person name="Han C."/>
            <person name="Goodwin L."/>
            <person name="Chen A."/>
            <person name="Palaniappan K."/>
            <person name="Hauser L."/>
            <person name="Brambilla E.M."/>
            <person name="Rohde M."/>
            <person name="Goker M."/>
            <person name="Detter J.C."/>
            <person name="Woyke T."/>
            <person name="Bristow J."/>
            <person name="Eisen J.A."/>
            <person name="Markowitz V."/>
            <person name="Hugenholtz P."/>
            <person name="Kyrpides N.C."/>
            <person name="Klenk H.P."/>
            <person name="Lapidus A."/>
        </authorList>
    </citation>
    <scope>NUCLEOTIDE SEQUENCE</scope>
    <source>
        <strain evidence="12 13">DSM 18011</strain>
    </source>
</reference>
<dbReference type="GO" id="GO:1900376">
    <property type="term" value="P:regulation of secondary metabolite biosynthetic process"/>
    <property type="evidence" value="ECO:0007669"/>
    <property type="project" value="TreeGrafter"/>
</dbReference>
<name>F3ZTE0_9BACE</name>
<protein>
    <recommendedName>
        <fullName evidence="3">Ferric uptake regulation protein</fullName>
    </recommendedName>
</protein>
<evidence type="ECO:0000256" key="7">
    <source>
        <dbReference type="ARBA" id="ARBA00022833"/>
    </source>
</evidence>
<dbReference type="GO" id="GO:0008270">
    <property type="term" value="F:zinc ion binding"/>
    <property type="evidence" value="ECO:0007669"/>
    <property type="project" value="TreeGrafter"/>
</dbReference>
<feature type="binding site" evidence="11">
    <location>
        <position position="90"/>
    </location>
    <ligand>
        <name>Zn(2+)</name>
        <dbReference type="ChEBI" id="CHEBI:29105"/>
    </ligand>
</feature>
<dbReference type="STRING" id="679937.Bcop_0816"/>
<comment type="similarity">
    <text evidence="2">Belongs to the Fur family.</text>
</comment>
<dbReference type="AlphaFoldDB" id="F3ZTE0"/>